<dbReference type="SUPFAM" id="SSF52540">
    <property type="entry name" value="P-loop containing nucleoside triphosphate hydrolases"/>
    <property type="match status" value="1"/>
</dbReference>
<name>A0A7C9JI94_9ACTN</name>
<keyword evidence="6" id="KW-0963">Cytoplasm</keyword>
<feature type="domain" description="Adenylate kinase active site lid" evidence="9">
    <location>
        <begin position="127"/>
        <end position="162"/>
    </location>
</feature>
<dbReference type="Pfam" id="PF05191">
    <property type="entry name" value="ADK_lid"/>
    <property type="match status" value="1"/>
</dbReference>
<proteinExistence type="inferred from homology"/>
<evidence type="ECO:0000256" key="1">
    <source>
        <dbReference type="ARBA" id="ARBA00022679"/>
    </source>
</evidence>
<gene>
    <name evidence="6" type="primary">adk</name>
    <name evidence="10" type="ORF">GT755_28050</name>
</gene>
<dbReference type="AlphaFoldDB" id="A0A7C9JI94"/>
<evidence type="ECO:0000256" key="6">
    <source>
        <dbReference type="HAMAP-Rule" id="MF_00235"/>
    </source>
</evidence>
<feature type="binding site" evidence="6">
    <location>
        <position position="36"/>
    </location>
    <ligand>
        <name>AMP</name>
        <dbReference type="ChEBI" id="CHEBI:456215"/>
    </ligand>
</feature>
<dbReference type="InterPro" id="IPR000850">
    <property type="entry name" value="Adenylat/UMP-CMP_kin"/>
</dbReference>
<evidence type="ECO:0000256" key="3">
    <source>
        <dbReference type="ARBA" id="ARBA00022741"/>
    </source>
</evidence>
<dbReference type="InterPro" id="IPR027417">
    <property type="entry name" value="P-loop_NTPase"/>
</dbReference>
<feature type="binding site" evidence="6">
    <location>
        <position position="31"/>
    </location>
    <ligand>
        <name>AMP</name>
        <dbReference type="ChEBI" id="CHEBI:456215"/>
    </ligand>
</feature>
<keyword evidence="2 6" id="KW-0545">Nucleotide biosynthesis</keyword>
<dbReference type="HAMAP" id="MF_00235">
    <property type="entry name" value="Adenylate_kinase_Adk"/>
    <property type="match status" value="1"/>
</dbReference>
<dbReference type="NCBIfam" id="NF001381">
    <property type="entry name" value="PRK00279.1-3"/>
    <property type="match status" value="1"/>
</dbReference>
<dbReference type="NCBIfam" id="NF001380">
    <property type="entry name" value="PRK00279.1-2"/>
    <property type="match status" value="1"/>
</dbReference>
<comment type="caution">
    <text evidence="10">The sequence shown here is derived from an EMBL/GenBank/DDBJ whole genome shotgun (WGS) entry which is preliminary data.</text>
</comment>
<dbReference type="Pfam" id="PF00406">
    <property type="entry name" value="ADK"/>
    <property type="match status" value="1"/>
</dbReference>
<dbReference type="Gene3D" id="3.40.50.300">
    <property type="entry name" value="P-loop containing nucleotide triphosphate hydrolases"/>
    <property type="match status" value="1"/>
</dbReference>
<feature type="binding site" evidence="6">
    <location>
        <begin position="57"/>
        <end position="59"/>
    </location>
    <ligand>
        <name>AMP</name>
        <dbReference type="ChEBI" id="CHEBI:456215"/>
    </ligand>
</feature>
<dbReference type="RefSeq" id="WP_161482559.1">
    <property type="nucleotide sequence ID" value="NZ_WXEW01000008.1"/>
</dbReference>
<comment type="subcellular location">
    <subcellularLocation>
        <location evidence="6 8">Cytoplasm</location>
    </subcellularLocation>
</comment>
<dbReference type="PANTHER" id="PTHR23359">
    <property type="entry name" value="NUCLEOTIDE KINASE"/>
    <property type="match status" value="1"/>
</dbReference>
<feature type="binding site" evidence="6">
    <location>
        <position position="199"/>
    </location>
    <ligand>
        <name>ATP</name>
        <dbReference type="ChEBI" id="CHEBI:30616"/>
    </ligand>
</feature>
<feature type="binding site" evidence="6">
    <location>
        <begin position="10"/>
        <end position="15"/>
    </location>
    <ligand>
        <name>ATP</name>
        <dbReference type="ChEBI" id="CHEBI:30616"/>
    </ligand>
</feature>
<keyword evidence="11" id="KW-1185">Reference proteome</keyword>
<keyword evidence="4 6" id="KW-0418">Kinase</keyword>
<dbReference type="InterPro" id="IPR006259">
    <property type="entry name" value="Adenyl_kin_sub"/>
</dbReference>
<feature type="binding site" evidence="6">
    <location>
        <position position="160"/>
    </location>
    <ligand>
        <name>AMP</name>
        <dbReference type="ChEBI" id="CHEBI:456215"/>
    </ligand>
</feature>
<accession>A0A7C9JI94</accession>
<keyword evidence="5 6" id="KW-0067">ATP-binding</keyword>
<dbReference type="GO" id="GO:0004017">
    <property type="term" value="F:AMP kinase activity"/>
    <property type="evidence" value="ECO:0007669"/>
    <property type="project" value="UniProtKB-UniRule"/>
</dbReference>
<keyword evidence="3 6" id="KW-0547">Nucleotide-binding</keyword>
<dbReference type="Proteomes" id="UP000479526">
    <property type="component" value="Unassembled WGS sequence"/>
</dbReference>
<dbReference type="InterPro" id="IPR033690">
    <property type="entry name" value="Adenylat_kinase_CS"/>
</dbReference>
<evidence type="ECO:0000256" key="5">
    <source>
        <dbReference type="ARBA" id="ARBA00022840"/>
    </source>
</evidence>
<dbReference type="NCBIfam" id="NF011100">
    <property type="entry name" value="PRK14527.1"/>
    <property type="match status" value="1"/>
</dbReference>
<feature type="binding site" evidence="6">
    <location>
        <position position="150"/>
    </location>
    <ligand>
        <name>Zn(2+)</name>
        <dbReference type="ChEBI" id="CHEBI:29105"/>
        <note>structural</note>
    </ligand>
</feature>
<dbReference type="CDD" id="cd01428">
    <property type="entry name" value="ADK"/>
    <property type="match status" value="1"/>
</dbReference>
<sequence>MRLVLVGPPGAGKGTQAQFIASHLSIPKISTGDIFRANVSGGTELGKLAKTYMDRGDLVPDEVTIAMVRGRLAEDDAQDGFLLDGFPRNVAQAEVLKKMLADLGSGLDLVLELVVDDDEVVRRLAGRRTCRSCGKVWHVDFDPPKKDGVCDACGGELFQRDDDREETIRHRLEVYQEQTSPLINFYADEGILRGVDATGPVEEVTARAMGELRRFTRDQAEDES</sequence>
<evidence type="ECO:0000256" key="2">
    <source>
        <dbReference type="ARBA" id="ARBA00022727"/>
    </source>
</evidence>
<evidence type="ECO:0000256" key="7">
    <source>
        <dbReference type="RuleBase" id="RU003330"/>
    </source>
</evidence>
<feature type="binding site" evidence="6">
    <location>
        <position position="153"/>
    </location>
    <ligand>
        <name>Zn(2+)</name>
        <dbReference type="ChEBI" id="CHEBI:29105"/>
        <note>structural</note>
    </ligand>
</feature>
<dbReference type="NCBIfam" id="TIGR01351">
    <property type="entry name" value="adk"/>
    <property type="match status" value="1"/>
</dbReference>
<feature type="binding site" evidence="6">
    <location>
        <position position="133"/>
    </location>
    <ligand>
        <name>Zn(2+)</name>
        <dbReference type="ChEBI" id="CHEBI:29105"/>
        <note>structural</note>
    </ligand>
</feature>
<dbReference type="UniPathway" id="UPA00588">
    <property type="reaction ID" value="UER00649"/>
</dbReference>
<comment type="subunit">
    <text evidence="6 8">Monomer.</text>
</comment>
<keyword evidence="6" id="KW-0479">Metal-binding</keyword>
<feature type="binding site" evidence="6">
    <location>
        <position position="171"/>
    </location>
    <ligand>
        <name>AMP</name>
        <dbReference type="ChEBI" id="CHEBI:456215"/>
    </ligand>
</feature>
<dbReference type="GO" id="GO:0005524">
    <property type="term" value="F:ATP binding"/>
    <property type="evidence" value="ECO:0007669"/>
    <property type="project" value="UniProtKB-UniRule"/>
</dbReference>
<dbReference type="EMBL" id="WXEW01000008">
    <property type="protein sequence ID" value="NAS25523.1"/>
    <property type="molecule type" value="Genomic_DNA"/>
</dbReference>
<evidence type="ECO:0000256" key="4">
    <source>
        <dbReference type="ARBA" id="ARBA00022777"/>
    </source>
</evidence>
<comment type="pathway">
    <text evidence="6">Purine metabolism; AMP biosynthesis via salvage pathway; AMP from ADP: step 1/1.</text>
</comment>
<keyword evidence="1 6" id="KW-0808">Transferase</keyword>
<comment type="similarity">
    <text evidence="6 7">Belongs to the adenylate kinase family.</text>
</comment>
<comment type="function">
    <text evidence="6">Catalyzes the reversible transfer of the terminal phosphate group between ATP and AMP. Plays an important role in cellular energy homeostasis and in adenine nucleotide metabolism.</text>
</comment>
<feature type="region of interest" description="LID" evidence="6">
    <location>
        <begin position="126"/>
        <end position="163"/>
    </location>
</feature>
<protein>
    <recommendedName>
        <fullName evidence="6 8">Adenylate kinase</fullName>
        <shortName evidence="6">AK</shortName>
        <ecNumber evidence="6 8">2.7.4.3</ecNumber>
    </recommendedName>
    <alternativeName>
        <fullName evidence="6">ATP-AMP transphosphorylase</fullName>
    </alternativeName>
    <alternativeName>
        <fullName evidence="6">ATP:AMP phosphotransferase</fullName>
    </alternativeName>
    <alternativeName>
        <fullName evidence="6">Adenylate monophosphate kinase</fullName>
    </alternativeName>
</protein>
<dbReference type="GO" id="GO:0008270">
    <property type="term" value="F:zinc ion binding"/>
    <property type="evidence" value="ECO:0007669"/>
    <property type="project" value="UniProtKB-UniRule"/>
</dbReference>
<dbReference type="PROSITE" id="PS00113">
    <property type="entry name" value="ADENYLATE_KINASE"/>
    <property type="match status" value="1"/>
</dbReference>
<evidence type="ECO:0000259" key="9">
    <source>
        <dbReference type="Pfam" id="PF05191"/>
    </source>
</evidence>
<organism evidence="10 11">
    <name type="scientific">Herbidospora solisilvae</name>
    <dbReference type="NCBI Taxonomy" id="2696284"/>
    <lineage>
        <taxon>Bacteria</taxon>
        <taxon>Bacillati</taxon>
        <taxon>Actinomycetota</taxon>
        <taxon>Actinomycetes</taxon>
        <taxon>Streptosporangiales</taxon>
        <taxon>Streptosporangiaceae</taxon>
        <taxon>Herbidospora</taxon>
    </lineage>
</organism>
<feature type="region of interest" description="NMP" evidence="6">
    <location>
        <begin position="30"/>
        <end position="59"/>
    </location>
</feature>
<dbReference type="GO" id="GO:0005737">
    <property type="term" value="C:cytoplasm"/>
    <property type="evidence" value="ECO:0007669"/>
    <property type="project" value="UniProtKB-SubCell"/>
</dbReference>
<feature type="binding site" evidence="6">
    <location>
        <begin position="85"/>
        <end position="88"/>
    </location>
    <ligand>
        <name>AMP</name>
        <dbReference type="ChEBI" id="CHEBI:456215"/>
    </ligand>
</feature>
<comment type="caution">
    <text evidence="6">Lacks conserved residue(s) required for the propagation of feature annotation.</text>
</comment>
<feature type="binding site" evidence="6">
    <location>
        <position position="130"/>
    </location>
    <ligand>
        <name>Zn(2+)</name>
        <dbReference type="ChEBI" id="CHEBI:29105"/>
        <note>structural</note>
    </ligand>
</feature>
<reference evidence="10 11" key="1">
    <citation type="submission" date="2020-01" db="EMBL/GenBank/DDBJ databases">
        <title>Herbidospora sp. NEAU-GS84 nov., a novel actinomycete isolated from soil.</title>
        <authorList>
            <person name="Han L."/>
        </authorList>
    </citation>
    <scope>NUCLEOTIDE SEQUENCE [LARGE SCALE GENOMIC DNA]</scope>
    <source>
        <strain evidence="10 11">NEAU-GS84</strain>
    </source>
</reference>
<dbReference type="InterPro" id="IPR007862">
    <property type="entry name" value="Adenylate_kinase_lid-dom"/>
</dbReference>
<dbReference type="EC" id="2.7.4.3" evidence="6 8"/>
<comment type="domain">
    <text evidence="6">Consists of three domains, a large central CORE domain and two small peripheral domains, NMPbind and LID, which undergo movements during catalysis. The LID domain closes over the site of phosphoryl transfer upon ATP binding. Assembling and dissambling the active center during each catalytic cycle provides an effective means to prevent ATP hydrolysis. Some bacteria have evolved a zinc-coordinating structure that stabilizes the LID domain.</text>
</comment>
<evidence type="ECO:0000256" key="8">
    <source>
        <dbReference type="RuleBase" id="RU003331"/>
    </source>
</evidence>
<evidence type="ECO:0000313" key="11">
    <source>
        <dbReference type="Proteomes" id="UP000479526"/>
    </source>
</evidence>
<feature type="binding site" evidence="6">
    <location>
        <position position="92"/>
    </location>
    <ligand>
        <name>AMP</name>
        <dbReference type="ChEBI" id="CHEBI:456215"/>
    </ligand>
</feature>
<comment type="catalytic activity">
    <reaction evidence="6 8">
        <text>AMP + ATP = 2 ADP</text>
        <dbReference type="Rhea" id="RHEA:12973"/>
        <dbReference type="ChEBI" id="CHEBI:30616"/>
        <dbReference type="ChEBI" id="CHEBI:456215"/>
        <dbReference type="ChEBI" id="CHEBI:456216"/>
        <dbReference type="EC" id="2.7.4.3"/>
    </reaction>
</comment>
<feature type="binding site" evidence="6">
    <location>
        <position position="127"/>
    </location>
    <ligand>
        <name>ATP</name>
        <dbReference type="ChEBI" id="CHEBI:30616"/>
    </ligand>
</feature>
<evidence type="ECO:0000313" key="10">
    <source>
        <dbReference type="EMBL" id="NAS25523.1"/>
    </source>
</evidence>
<dbReference type="GO" id="GO:0044209">
    <property type="term" value="P:AMP salvage"/>
    <property type="evidence" value="ECO:0007669"/>
    <property type="project" value="UniProtKB-UniRule"/>
</dbReference>
<dbReference type="FunFam" id="3.40.50.300:FF:000106">
    <property type="entry name" value="Adenylate kinase mitochondrial"/>
    <property type="match status" value="1"/>
</dbReference>
<dbReference type="PRINTS" id="PR00094">
    <property type="entry name" value="ADENYLTKNASE"/>
</dbReference>
<keyword evidence="6" id="KW-0862">Zinc</keyword>